<dbReference type="SUPFAM" id="SSF117074">
    <property type="entry name" value="Hypothetical protein PA1324"/>
    <property type="match status" value="1"/>
</dbReference>
<accession>L8JJF7</accession>
<name>L8JJF7_9BACT</name>
<protein>
    <recommendedName>
        <fullName evidence="3">Carboxypeptidase regulatory-like domain-containing protein</fullName>
    </recommendedName>
</protein>
<keyword evidence="2" id="KW-1185">Reference proteome</keyword>
<dbReference type="AlphaFoldDB" id="L8JJF7"/>
<dbReference type="PROSITE" id="PS51257">
    <property type="entry name" value="PROKAR_LIPOPROTEIN"/>
    <property type="match status" value="1"/>
</dbReference>
<dbReference type="Proteomes" id="UP000011135">
    <property type="component" value="Unassembled WGS sequence"/>
</dbReference>
<reference evidence="1 2" key="1">
    <citation type="submission" date="2012-12" db="EMBL/GenBank/DDBJ databases">
        <title>Genome assembly of Fulvivirga imtechensis AK7.</title>
        <authorList>
            <person name="Nupur N."/>
            <person name="Khatri I."/>
            <person name="Kumar R."/>
            <person name="Subramanian S."/>
            <person name="Pinnaka A."/>
        </authorList>
    </citation>
    <scope>NUCLEOTIDE SEQUENCE [LARGE SCALE GENOMIC DNA]</scope>
    <source>
        <strain evidence="1 2">AK7</strain>
    </source>
</reference>
<organism evidence="1 2">
    <name type="scientific">Fulvivirga imtechensis AK7</name>
    <dbReference type="NCBI Taxonomy" id="1237149"/>
    <lineage>
        <taxon>Bacteria</taxon>
        <taxon>Pseudomonadati</taxon>
        <taxon>Bacteroidota</taxon>
        <taxon>Cytophagia</taxon>
        <taxon>Cytophagales</taxon>
        <taxon>Fulvivirgaceae</taxon>
        <taxon>Fulvivirga</taxon>
    </lineage>
</organism>
<evidence type="ECO:0000313" key="2">
    <source>
        <dbReference type="Proteomes" id="UP000011135"/>
    </source>
</evidence>
<evidence type="ECO:0000313" key="1">
    <source>
        <dbReference type="EMBL" id="ELR68935.1"/>
    </source>
</evidence>
<dbReference type="eggNOG" id="ENOG50332EV">
    <property type="taxonomic scope" value="Bacteria"/>
</dbReference>
<dbReference type="STRING" id="1237149.C900_05628"/>
<proteinExistence type="predicted"/>
<gene>
    <name evidence="1" type="ORF">C900_05628</name>
</gene>
<comment type="caution">
    <text evidence="1">The sequence shown here is derived from an EMBL/GenBank/DDBJ whole genome shotgun (WGS) entry which is preliminary data.</text>
</comment>
<dbReference type="RefSeq" id="WP_009582736.1">
    <property type="nucleotide sequence ID" value="NZ_AMZN01000087.1"/>
</dbReference>
<dbReference type="Gene3D" id="2.60.40.1120">
    <property type="entry name" value="Carboxypeptidase-like, regulatory domain"/>
    <property type="match status" value="1"/>
</dbReference>
<dbReference type="EMBL" id="AMZN01000087">
    <property type="protein sequence ID" value="ELR68935.1"/>
    <property type="molecule type" value="Genomic_DNA"/>
</dbReference>
<sequence length="147" mass="16630">MKHLFIPILVFFVISCKSMQAQKIEQGITGTVRWYEGNMMPGPDTKTNEGQAVEREIHIYELVTMQAAHREGELYKDVPSKLVTTIMTDRSGNFSVSLPPGRYSLFTKEEDGLFANTFDGEGNINPVTVKEGKVTEVKININYKAYY</sequence>
<evidence type="ECO:0008006" key="3">
    <source>
        <dbReference type="Google" id="ProtNLM"/>
    </source>
</evidence>